<dbReference type="OrthoDB" id="546893at2759"/>
<feature type="transmembrane region" description="Helical" evidence="4">
    <location>
        <begin position="392"/>
        <end position="415"/>
    </location>
</feature>
<keyword evidence="6" id="KW-0813">Transport</keyword>
<feature type="transmembrane region" description="Helical" evidence="4">
    <location>
        <begin position="151"/>
        <end position="169"/>
    </location>
</feature>
<feature type="transmembrane region" description="Helical" evidence="4">
    <location>
        <begin position="116"/>
        <end position="139"/>
    </location>
</feature>
<dbReference type="KEGG" id="lak:106175597"/>
<proteinExistence type="predicted"/>
<evidence type="ECO:0000313" key="5">
    <source>
        <dbReference type="Proteomes" id="UP000085678"/>
    </source>
</evidence>
<dbReference type="GO" id="GO:0022857">
    <property type="term" value="F:transmembrane transporter activity"/>
    <property type="evidence" value="ECO:0007669"/>
    <property type="project" value="InterPro"/>
</dbReference>
<feature type="transmembrane region" description="Helical" evidence="4">
    <location>
        <begin position="90"/>
        <end position="110"/>
    </location>
</feature>
<keyword evidence="2 4" id="KW-1133">Transmembrane helix</keyword>
<dbReference type="InterPro" id="IPR011701">
    <property type="entry name" value="MFS"/>
</dbReference>
<dbReference type="PANTHER" id="PTHR23121:SF9">
    <property type="entry name" value="SODIUM-DEPENDENT GLUCOSE TRANSPORTER 1"/>
    <property type="match status" value="1"/>
</dbReference>
<evidence type="ECO:0000313" key="6">
    <source>
        <dbReference type="RefSeq" id="XP_013413123.1"/>
    </source>
</evidence>
<feature type="transmembrane region" description="Helical" evidence="4">
    <location>
        <begin position="456"/>
        <end position="479"/>
    </location>
</feature>
<feature type="transmembrane region" description="Helical" evidence="4">
    <location>
        <begin position="27"/>
        <end position="45"/>
    </location>
</feature>
<protein>
    <submittedName>
        <fullName evidence="6">Sodium-dependent glucose transporter 1A isoform X1</fullName>
    </submittedName>
</protein>
<dbReference type="Proteomes" id="UP000085678">
    <property type="component" value="Unplaced"/>
</dbReference>
<feature type="transmembrane region" description="Helical" evidence="4">
    <location>
        <begin position="65"/>
        <end position="83"/>
    </location>
</feature>
<keyword evidence="5" id="KW-1185">Reference proteome</keyword>
<dbReference type="Pfam" id="PF07690">
    <property type="entry name" value="MFS_1"/>
    <property type="match status" value="1"/>
</dbReference>
<dbReference type="Gene3D" id="1.20.1250.20">
    <property type="entry name" value="MFS general substrate transporter like domains"/>
    <property type="match status" value="2"/>
</dbReference>
<evidence type="ECO:0000256" key="4">
    <source>
        <dbReference type="SAM" id="Phobius"/>
    </source>
</evidence>
<dbReference type="InterPro" id="IPR036259">
    <property type="entry name" value="MFS_trans_sf"/>
</dbReference>
<keyword evidence="6" id="KW-0762">Sugar transport</keyword>
<evidence type="ECO:0000256" key="2">
    <source>
        <dbReference type="ARBA" id="ARBA00022989"/>
    </source>
</evidence>
<dbReference type="GeneID" id="106175597"/>
<keyword evidence="3 4" id="KW-0472">Membrane</keyword>
<gene>
    <name evidence="6" type="primary">LOC106175597</name>
</gene>
<dbReference type="InParanoid" id="A0A1S3JRT4"/>
<feature type="transmembrane region" description="Helical" evidence="4">
    <location>
        <begin position="243"/>
        <end position="264"/>
    </location>
</feature>
<feature type="transmembrane region" description="Helical" evidence="4">
    <location>
        <begin position="299"/>
        <end position="318"/>
    </location>
</feature>
<evidence type="ECO:0000256" key="3">
    <source>
        <dbReference type="ARBA" id="ARBA00023136"/>
    </source>
</evidence>
<dbReference type="SUPFAM" id="SSF103473">
    <property type="entry name" value="MFS general substrate transporter"/>
    <property type="match status" value="1"/>
</dbReference>
<feature type="transmembrane region" description="Helical" evidence="4">
    <location>
        <begin position="422"/>
        <end position="444"/>
    </location>
</feature>
<accession>A0A1S3JRT4</accession>
<organism evidence="5 6">
    <name type="scientific">Lingula anatina</name>
    <name type="common">Brachiopod</name>
    <name type="synonym">Lingula unguis</name>
    <dbReference type="NCBI Taxonomy" id="7574"/>
    <lineage>
        <taxon>Eukaryota</taxon>
        <taxon>Metazoa</taxon>
        <taxon>Spiralia</taxon>
        <taxon>Lophotrochozoa</taxon>
        <taxon>Brachiopoda</taxon>
        <taxon>Linguliformea</taxon>
        <taxon>Lingulata</taxon>
        <taxon>Lingulida</taxon>
        <taxon>Linguloidea</taxon>
        <taxon>Lingulidae</taxon>
        <taxon>Lingula</taxon>
    </lineage>
</organism>
<name>A0A1S3JRT4_LINAN</name>
<dbReference type="AlphaFoldDB" id="A0A1S3JRT4"/>
<keyword evidence="1 4" id="KW-0812">Transmembrane</keyword>
<feature type="transmembrane region" description="Helical" evidence="4">
    <location>
        <begin position="366"/>
        <end position="386"/>
    </location>
</feature>
<dbReference type="PANTHER" id="PTHR23121">
    <property type="entry name" value="SODIUM-DEPENDENT GLUCOSE TRANSPORTER 1"/>
    <property type="match status" value="1"/>
</dbReference>
<dbReference type="RefSeq" id="XP_013413123.1">
    <property type="nucleotide sequence ID" value="XM_013557669.1"/>
</dbReference>
<reference evidence="6" key="1">
    <citation type="submission" date="2025-08" db="UniProtKB">
        <authorList>
            <consortium name="RefSeq"/>
        </authorList>
    </citation>
    <scope>IDENTIFICATION</scope>
    <source>
        <tissue evidence="6">Gonads</tissue>
    </source>
</reference>
<sequence>MDKTTEKTESEKNGLTKKAWPKVVKNIYINFIWIALGMALELTGPSLQDLKDRVDSNYEEIARAVIGRSAGFFVGSFGGGFLCDRFQRHVDLILVAFLCVAAVGTFIIPWCSVLPLLWFMFVLQGMSEGVLATGAHVVILRLWGEETAPSVYSLHLSYGIGAFLSPLVAKPFLSKSAPIPDGLKGGNMSLFANLSTHSPLDLQILQSTPAFETVFGALVSNITNNITHANSTSYVVSQSTIEYGYSIAGIALSVMIPFGLFFQIKRFPKVEIKIKDPTFVNIFSPGTCAEGDTVFGFKIFILLFLFYFHGIGGVEHSWGKYLFSFARESENHFSKDEAAVLNSVYWGGFCLGRISGVLFSKWVHPAVLLVIVLSGNITSSAILAFIGYRDRIVMWVFTFLFGVTVSVIFGACVAWTNHYMTVTGMAVGVLYIGTAAGGLLYQWLAGYLLQYYGPNAMMYMILACGVVAGGLFATMQFLMMTASVKDNEKDSVSDKESKNSVNEYELVNCDEKVEDMHKEDKV</sequence>
<evidence type="ECO:0000256" key="1">
    <source>
        <dbReference type="ARBA" id="ARBA00022692"/>
    </source>
</evidence>